<keyword evidence="1 4" id="KW-0479">Metal-binding</keyword>
<dbReference type="SUPFAM" id="SSF90229">
    <property type="entry name" value="CCCH zinc finger"/>
    <property type="match status" value="1"/>
</dbReference>
<evidence type="ECO:0000259" key="5">
    <source>
        <dbReference type="PROSITE" id="PS50103"/>
    </source>
</evidence>
<evidence type="ECO:0000313" key="6">
    <source>
        <dbReference type="EMBL" id="KAF2243756.1"/>
    </source>
</evidence>
<proteinExistence type="predicted"/>
<dbReference type="SMART" id="SM00356">
    <property type="entry name" value="ZnF_C3H1"/>
    <property type="match status" value="2"/>
</dbReference>
<protein>
    <recommendedName>
        <fullName evidence="5">C3H1-type domain-containing protein</fullName>
    </recommendedName>
</protein>
<dbReference type="PANTHER" id="PTHR37543">
    <property type="entry name" value="CCCH ZINC FINGER DNA BINDING PROTEIN (AFU_ORTHOLOGUE AFUA_5G12760)"/>
    <property type="match status" value="1"/>
</dbReference>
<dbReference type="GeneID" id="54578516"/>
<dbReference type="PANTHER" id="PTHR37543:SF1">
    <property type="entry name" value="CCCH ZINC FINGER DNA BINDING PROTEIN (AFU_ORTHOLOGUE AFUA_5G12760)"/>
    <property type="match status" value="1"/>
</dbReference>
<evidence type="ECO:0000256" key="3">
    <source>
        <dbReference type="ARBA" id="ARBA00022833"/>
    </source>
</evidence>
<gene>
    <name evidence="6" type="ORF">BU26DRAFT_465217</name>
</gene>
<evidence type="ECO:0000313" key="7">
    <source>
        <dbReference type="Proteomes" id="UP000800094"/>
    </source>
</evidence>
<feature type="domain" description="C3H1-type" evidence="5">
    <location>
        <begin position="338"/>
        <end position="365"/>
    </location>
</feature>
<feature type="domain" description="C3H1-type" evidence="5">
    <location>
        <begin position="425"/>
        <end position="452"/>
    </location>
</feature>
<reference evidence="6" key="1">
    <citation type="journal article" date="2020" name="Stud. Mycol.">
        <title>101 Dothideomycetes genomes: a test case for predicting lifestyles and emergence of pathogens.</title>
        <authorList>
            <person name="Haridas S."/>
            <person name="Albert R."/>
            <person name="Binder M."/>
            <person name="Bloem J."/>
            <person name="Labutti K."/>
            <person name="Salamov A."/>
            <person name="Andreopoulos B."/>
            <person name="Baker S."/>
            <person name="Barry K."/>
            <person name="Bills G."/>
            <person name="Bluhm B."/>
            <person name="Cannon C."/>
            <person name="Castanera R."/>
            <person name="Culley D."/>
            <person name="Daum C."/>
            <person name="Ezra D."/>
            <person name="Gonzalez J."/>
            <person name="Henrissat B."/>
            <person name="Kuo A."/>
            <person name="Liang C."/>
            <person name="Lipzen A."/>
            <person name="Lutzoni F."/>
            <person name="Magnuson J."/>
            <person name="Mondo S."/>
            <person name="Nolan M."/>
            <person name="Ohm R."/>
            <person name="Pangilinan J."/>
            <person name="Park H.-J."/>
            <person name="Ramirez L."/>
            <person name="Alfaro M."/>
            <person name="Sun H."/>
            <person name="Tritt A."/>
            <person name="Yoshinaga Y."/>
            <person name="Zwiers L.-H."/>
            <person name="Turgeon B."/>
            <person name="Goodwin S."/>
            <person name="Spatafora J."/>
            <person name="Crous P."/>
            <person name="Grigoriev I."/>
        </authorList>
    </citation>
    <scope>NUCLEOTIDE SEQUENCE</scope>
    <source>
        <strain evidence="6">CBS 122368</strain>
    </source>
</reference>
<dbReference type="InterPro" id="IPR000571">
    <property type="entry name" value="Znf_CCCH"/>
</dbReference>
<dbReference type="InterPro" id="IPR057683">
    <property type="entry name" value="DUF7923"/>
</dbReference>
<dbReference type="Pfam" id="PF25543">
    <property type="entry name" value="zf-CCCH_tandem"/>
    <property type="match status" value="1"/>
</dbReference>
<dbReference type="GO" id="GO:0008270">
    <property type="term" value="F:zinc ion binding"/>
    <property type="evidence" value="ECO:0007669"/>
    <property type="project" value="UniProtKB-KW"/>
</dbReference>
<dbReference type="Proteomes" id="UP000800094">
    <property type="component" value="Unassembled WGS sequence"/>
</dbReference>
<dbReference type="Pfam" id="PF25540">
    <property type="entry name" value="DUF7923"/>
    <property type="match status" value="1"/>
</dbReference>
<dbReference type="Gene3D" id="4.10.1000.10">
    <property type="entry name" value="Zinc finger, CCCH-type"/>
    <property type="match status" value="1"/>
</dbReference>
<dbReference type="InterPro" id="IPR057654">
    <property type="entry name" value="Znf-CCCH_tandem"/>
</dbReference>
<dbReference type="Pfam" id="PF00642">
    <property type="entry name" value="zf-CCCH"/>
    <property type="match status" value="1"/>
</dbReference>
<dbReference type="AlphaFoldDB" id="A0A6A6I0F1"/>
<keyword evidence="3 4" id="KW-0862">Zinc</keyword>
<name>A0A6A6I0F1_9PLEO</name>
<dbReference type="OrthoDB" id="2270193at2759"/>
<organism evidence="6 7">
    <name type="scientific">Trematosphaeria pertusa</name>
    <dbReference type="NCBI Taxonomy" id="390896"/>
    <lineage>
        <taxon>Eukaryota</taxon>
        <taxon>Fungi</taxon>
        <taxon>Dikarya</taxon>
        <taxon>Ascomycota</taxon>
        <taxon>Pezizomycotina</taxon>
        <taxon>Dothideomycetes</taxon>
        <taxon>Pleosporomycetidae</taxon>
        <taxon>Pleosporales</taxon>
        <taxon>Massarineae</taxon>
        <taxon>Trematosphaeriaceae</taxon>
        <taxon>Trematosphaeria</taxon>
    </lineage>
</organism>
<accession>A0A6A6I0F1</accession>
<evidence type="ECO:0000256" key="4">
    <source>
        <dbReference type="PROSITE-ProRule" id="PRU00723"/>
    </source>
</evidence>
<sequence length="538" mass="59995">MAGATTLGDGKLDSLDTRLEQFKLNNQTNQNDLQSILKEYSQLLDDYKALKDSYEEKGNTVTNGAAIETDTTRRPYILVLIDGNGYIFNDELVRDKEEGGMRAARMLNDAVEKYLRESLPQARDARVIVRLYVDLTNLSKQLAKSKLVGLEKRSLAPFAAAFTRAMPLFDFVDALDEEGTKFKIRETLKLAADDSACSHILYAACHDSSYLPSLVPYSGLRNKITLIQGAGFNSDFFQFSLNITQFPTIFRWSGLSSATTSTKGPAANFVDRTASPLKAKVQSKQTQNQSALRNENPWGNNAFGTDTTFGVDDMSPQGSNSFTDGSGSAWNNKSDSQQNFQTLCKYYQKGYCRFGNKCNFKHVPKGLGASDQSPNGVTLDRSNVSSSLPTSVVPGFIPLNKDGQRIDAFIRPPTQDEWATYQARFRRQKPCNSHHLQGVCTQFNCPYDHSELEPETRHCLEYVLKCNPCTKKGGCRVSDCFYGHVCQKDDCVGQMKGCRLKFEQHNVDPKLASMVPAEDDEVVHDDDVQTPSDMNAMW</sequence>
<dbReference type="Pfam" id="PF25542">
    <property type="entry name" value="zf-CCCH_12"/>
    <property type="match status" value="1"/>
</dbReference>
<feature type="zinc finger region" description="C3H1-type" evidence="4">
    <location>
        <begin position="425"/>
        <end position="452"/>
    </location>
</feature>
<dbReference type="PROSITE" id="PS50103">
    <property type="entry name" value="ZF_C3H1"/>
    <property type="match status" value="2"/>
</dbReference>
<dbReference type="RefSeq" id="XP_033678760.1">
    <property type="nucleotide sequence ID" value="XM_033825186.1"/>
</dbReference>
<keyword evidence="2 4" id="KW-0863">Zinc-finger</keyword>
<keyword evidence="7" id="KW-1185">Reference proteome</keyword>
<dbReference type="EMBL" id="ML987204">
    <property type="protein sequence ID" value="KAF2243756.1"/>
    <property type="molecule type" value="Genomic_DNA"/>
</dbReference>
<evidence type="ECO:0000256" key="1">
    <source>
        <dbReference type="ARBA" id="ARBA00022723"/>
    </source>
</evidence>
<dbReference type="InterPro" id="IPR036855">
    <property type="entry name" value="Znf_CCCH_sf"/>
</dbReference>
<feature type="zinc finger region" description="C3H1-type" evidence="4">
    <location>
        <begin position="338"/>
        <end position="365"/>
    </location>
</feature>
<evidence type="ECO:0000256" key="2">
    <source>
        <dbReference type="ARBA" id="ARBA00022771"/>
    </source>
</evidence>